<feature type="signal peptide" evidence="1">
    <location>
        <begin position="1"/>
        <end position="21"/>
    </location>
</feature>
<accession>A0A8C6RGM7</accession>
<keyword evidence="1" id="KW-0732">Signal</keyword>
<reference evidence="2" key="2">
    <citation type="submission" date="2025-09" db="UniProtKB">
        <authorList>
            <consortium name="Ensembl"/>
        </authorList>
    </citation>
    <scope>IDENTIFICATION</scope>
</reference>
<evidence type="ECO:0000313" key="3">
    <source>
        <dbReference type="Proteomes" id="UP000694381"/>
    </source>
</evidence>
<evidence type="ECO:0000256" key="1">
    <source>
        <dbReference type="SAM" id="SignalP"/>
    </source>
</evidence>
<dbReference type="Proteomes" id="UP000694381">
    <property type="component" value="Unassembled WGS sequence"/>
</dbReference>
<dbReference type="GeneTree" id="ENSGT00950000183126"/>
<gene>
    <name evidence="2" type="primary">Fas</name>
</gene>
<organism evidence="2 3">
    <name type="scientific">Nannospalax galili</name>
    <name type="common">Northern Israeli blind subterranean mole rat</name>
    <name type="synonym">Spalax galili</name>
    <dbReference type="NCBI Taxonomy" id="1026970"/>
    <lineage>
        <taxon>Eukaryota</taxon>
        <taxon>Metazoa</taxon>
        <taxon>Chordata</taxon>
        <taxon>Craniata</taxon>
        <taxon>Vertebrata</taxon>
        <taxon>Euteleostomi</taxon>
        <taxon>Mammalia</taxon>
        <taxon>Eutheria</taxon>
        <taxon>Euarchontoglires</taxon>
        <taxon>Glires</taxon>
        <taxon>Rodentia</taxon>
        <taxon>Myomorpha</taxon>
        <taxon>Muroidea</taxon>
        <taxon>Spalacidae</taxon>
        <taxon>Spalacinae</taxon>
        <taxon>Nannospalax</taxon>
    </lineage>
</organism>
<sequence length="66" mass="7529">MLRIWAILPLALAFIVRPLLSVNTQNTDSSLEVLELRRNVREIETQCPKGLYRGGQFCCLPCQPEN</sequence>
<feature type="chain" id="PRO_5034480886" evidence="1">
    <location>
        <begin position="22"/>
        <end position="66"/>
    </location>
</feature>
<proteinExistence type="predicted"/>
<name>A0A8C6RGM7_NANGA</name>
<reference evidence="2" key="1">
    <citation type="submission" date="2025-08" db="UniProtKB">
        <authorList>
            <consortium name="Ensembl"/>
        </authorList>
    </citation>
    <scope>IDENTIFICATION</scope>
</reference>
<protein>
    <submittedName>
        <fullName evidence="2">Fas cell surface death receptor</fullName>
    </submittedName>
</protein>
<dbReference type="AlphaFoldDB" id="A0A8C6RGM7"/>
<evidence type="ECO:0000313" key="2">
    <source>
        <dbReference type="Ensembl" id="ENSNGAP00000016400.1"/>
    </source>
</evidence>
<dbReference type="Ensembl" id="ENSNGAT00000022016.1">
    <property type="protein sequence ID" value="ENSNGAP00000016400.1"/>
    <property type="gene ID" value="ENSNGAG00000017140.1"/>
</dbReference>
<keyword evidence="3" id="KW-1185">Reference proteome</keyword>